<dbReference type="InterPro" id="IPR036291">
    <property type="entry name" value="NAD(P)-bd_dom_sf"/>
</dbReference>
<evidence type="ECO:0000313" key="4">
    <source>
        <dbReference type="EMBL" id="PXV71344.1"/>
    </source>
</evidence>
<dbReference type="SMART" id="SM00822">
    <property type="entry name" value="PKS_KR"/>
    <property type="match status" value="1"/>
</dbReference>
<dbReference type="InterPro" id="IPR002347">
    <property type="entry name" value="SDR_fam"/>
</dbReference>
<protein>
    <submittedName>
        <fullName evidence="4">NAD(P)-dependent dehydrogenase (Short-subunit alcohol dehydrogenase family)</fullName>
    </submittedName>
</protein>
<comment type="similarity">
    <text evidence="1">Belongs to the short-chain dehydrogenases/reductases (SDR) family.</text>
</comment>
<accession>A0A318EKH2</accession>
<dbReference type="InterPro" id="IPR057326">
    <property type="entry name" value="KR_dom"/>
</dbReference>
<name>A0A318EKH2_9GAMM</name>
<dbReference type="OrthoDB" id="154414at2"/>
<dbReference type="SUPFAM" id="SSF51735">
    <property type="entry name" value="NAD(P)-binding Rossmann-fold domains"/>
    <property type="match status" value="1"/>
</dbReference>
<sequence>MAQESGKPVVLITGASAGIGAATSRRFAAGGYRIVAVARRPEKLAELVAELSSLTEVRTLAVDVTDRSAAQRAVDIAMQAFGRLDCLVNNAGAGKWAPVHQTDDDTLDEVVETSLKAPFRFCRAALGVMKPGSAIVNVGSTFGLVGGLDGGAYCAVKAGLIGLTQTLAAQYGAQGIRSNLVAPGVIRTDMTDAYWDAAPFRRINHEMTPFDREGTVEDVANLIHFLASAEGSYINGQSIALDGGWTTTKYLSAEALLAERRPAA</sequence>
<dbReference type="GO" id="GO:0006633">
    <property type="term" value="P:fatty acid biosynthetic process"/>
    <property type="evidence" value="ECO:0007669"/>
    <property type="project" value="TreeGrafter"/>
</dbReference>
<dbReference type="EMBL" id="QICN01000001">
    <property type="protein sequence ID" value="PXV71344.1"/>
    <property type="molecule type" value="Genomic_DNA"/>
</dbReference>
<dbReference type="PRINTS" id="PR00081">
    <property type="entry name" value="GDHRDH"/>
</dbReference>
<comment type="caution">
    <text evidence="4">The sequence shown here is derived from an EMBL/GenBank/DDBJ whole genome shotgun (WGS) entry which is preliminary data.</text>
</comment>
<keyword evidence="5" id="KW-1185">Reference proteome</keyword>
<dbReference type="RefSeq" id="WP_110263466.1">
    <property type="nucleotide sequence ID" value="NZ_CAKZQT010000007.1"/>
</dbReference>
<dbReference type="PRINTS" id="PR00080">
    <property type="entry name" value="SDRFAMILY"/>
</dbReference>
<organism evidence="4 5">
    <name type="scientific">Sinimarinibacterium flocculans</name>
    <dbReference type="NCBI Taxonomy" id="985250"/>
    <lineage>
        <taxon>Bacteria</taxon>
        <taxon>Pseudomonadati</taxon>
        <taxon>Pseudomonadota</taxon>
        <taxon>Gammaproteobacteria</taxon>
        <taxon>Nevskiales</taxon>
        <taxon>Nevskiaceae</taxon>
        <taxon>Sinimarinibacterium</taxon>
    </lineage>
</organism>
<evidence type="ECO:0000256" key="2">
    <source>
        <dbReference type="ARBA" id="ARBA00023002"/>
    </source>
</evidence>
<dbReference type="FunFam" id="3.40.50.720:FF:000084">
    <property type="entry name" value="Short-chain dehydrogenase reductase"/>
    <property type="match status" value="1"/>
</dbReference>
<dbReference type="Proteomes" id="UP000248330">
    <property type="component" value="Unassembled WGS sequence"/>
</dbReference>
<dbReference type="CDD" id="cd05233">
    <property type="entry name" value="SDR_c"/>
    <property type="match status" value="1"/>
</dbReference>
<dbReference type="PANTHER" id="PTHR42760">
    <property type="entry name" value="SHORT-CHAIN DEHYDROGENASES/REDUCTASES FAMILY MEMBER"/>
    <property type="match status" value="1"/>
</dbReference>
<dbReference type="Gene3D" id="3.40.50.720">
    <property type="entry name" value="NAD(P)-binding Rossmann-like Domain"/>
    <property type="match status" value="1"/>
</dbReference>
<evidence type="ECO:0000256" key="1">
    <source>
        <dbReference type="ARBA" id="ARBA00006484"/>
    </source>
</evidence>
<feature type="domain" description="Ketoreductase" evidence="3">
    <location>
        <begin position="8"/>
        <end position="189"/>
    </location>
</feature>
<evidence type="ECO:0000259" key="3">
    <source>
        <dbReference type="SMART" id="SM00822"/>
    </source>
</evidence>
<proteinExistence type="inferred from homology"/>
<evidence type="ECO:0000313" key="5">
    <source>
        <dbReference type="Proteomes" id="UP000248330"/>
    </source>
</evidence>
<dbReference type="GO" id="GO:0016616">
    <property type="term" value="F:oxidoreductase activity, acting on the CH-OH group of donors, NAD or NADP as acceptor"/>
    <property type="evidence" value="ECO:0007669"/>
    <property type="project" value="TreeGrafter"/>
</dbReference>
<dbReference type="PANTHER" id="PTHR42760:SF133">
    <property type="entry name" value="3-OXOACYL-[ACYL-CARRIER-PROTEIN] REDUCTASE"/>
    <property type="match status" value="1"/>
</dbReference>
<gene>
    <name evidence="4" type="ORF">C8D93_101389</name>
</gene>
<keyword evidence="2" id="KW-0560">Oxidoreductase</keyword>
<dbReference type="AlphaFoldDB" id="A0A318EKH2"/>
<dbReference type="GO" id="GO:0048038">
    <property type="term" value="F:quinone binding"/>
    <property type="evidence" value="ECO:0007669"/>
    <property type="project" value="TreeGrafter"/>
</dbReference>
<dbReference type="Pfam" id="PF13561">
    <property type="entry name" value="adh_short_C2"/>
    <property type="match status" value="1"/>
</dbReference>
<reference evidence="4 5" key="1">
    <citation type="submission" date="2018-04" db="EMBL/GenBank/DDBJ databases">
        <title>Genomic Encyclopedia of Type Strains, Phase IV (KMG-IV): sequencing the most valuable type-strain genomes for metagenomic binning, comparative biology and taxonomic classification.</title>
        <authorList>
            <person name="Goeker M."/>
        </authorList>
    </citation>
    <scope>NUCLEOTIDE SEQUENCE [LARGE SCALE GENOMIC DNA]</scope>
    <source>
        <strain evidence="4 5">DSM 104150</strain>
    </source>
</reference>